<dbReference type="PaxDb" id="39947-A0A0P0WWL7"/>
<reference evidence="2 3" key="3">
    <citation type="journal article" date="2013" name="Rice">
        <title>Improvement of the Oryza sativa Nipponbare reference genome using next generation sequence and optical map data.</title>
        <authorList>
            <person name="Kawahara Y."/>
            <person name="de la Bastide M."/>
            <person name="Hamilton J.P."/>
            <person name="Kanamori H."/>
            <person name="McCombie W.R."/>
            <person name="Ouyang S."/>
            <person name="Schwartz D.C."/>
            <person name="Tanaka T."/>
            <person name="Wu J."/>
            <person name="Zhou S."/>
            <person name="Childs K.L."/>
            <person name="Davidson R.M."/>
            <person name="Lin H."/>
            <person name="Quesada-Ocampo L."/>
            <person name="Vaillancourt B."/>
            <person name="Sakai H."/>
            <person name="Lee S.S."/>
            <person name="Kim J."/>
            <person name="Numa H."/>
            <person name="Itoh T."/>
            <person name="Buell C.R."/>
            <person name="Matsumoto T."/>
        </authorList>
    </citation>
    <scope>NUCLEOTIDE SEQUENCE [LARGE SCALE GENOMIC DNA]</scope>
    <source>
        <strain evidence="3">cv. Nipponbare</strain>
    </source>
</reference>
<organism evidence="2 3">
    <name type="scientific">Oryza sativa subsp. japonica</name>
    <name type="common">Rice</name>
    <dbReference type="NCBI Taxonomy" id="39947"/>
    <lineage>
        <taxon>Eukaryota</taxon>
        <taxon>Viridiplantae</taxon>
        <taxon>Streptophyta</taxon>
        <taxon>Embryophyta</taxon>
        <taxon>Tracheophyta</taxon>
        <taxon>Spermatophyta</taxon>
        <taxon>Magnoliopsida</taxon>
        <taxon>Liliopsida</taxon>
        <taxon>Poales</taxon>
        <taxon>Poaceae</taxon>
        <taxon>BOP clade</taxon>
        <taxon>Oryzoideae</taxon>
        <taxon>Oryzeae</taxon>
        <taxon>Oryzinae</taxon>
        <taxon>Oryza</taxon>
        <taxon>Oryza sativa</taxon>
    </lineage>
</organism>
<gene>
    <name evidence="2" type="ordered locus">Os06g0346000</name>
    <name evidence="2" type="ORF">OSNPB_060346000</name>
</gene>
<proteinExistence type="predicted"/>
<dbReference type="AlphaFoldDB" id="A0A0P0WWL7"/>
<dbReference type="EMBL" id="AP014962">
    <property type="protein sequence ID" value="BAS97648.1"/>
    <property type="molecule type" value="Genomic_DNA"/>
</dbReference>
<feature type="region of interest" description="Disordered" evidence="1">
    <location>
        <begin position="108"/>
        <end position="145"/>
    </location>
</feature>
<dbReference type="Proteomes" id="UP000059680">
    <property type="component" value="Chromosome 6"/>
</dbReference>
<evidence type="ECO:0000256" key="1">
    <source>
        <dbReference type="SAM" id="MobiDB-lite"/>
    </source>
</evidence>
<feature type="region of interest" description="Disordered" evidence="1">
    <location>
        <begin position="1"/>
        <end position="21"/>
    </location>
</feature>
<dbReference type="InParanoid" id="A0A0P0WWL7"/>
<reference evidence="2 3" key="2">
    <citation type="journal article" date="2013" name="Plant Cell Physiol.">
        <title>Rice Annotation Project Database (RAP-DB): an integrative and interactive database for rice genomics.</title>
        <authorList>
            <person name="Sakai H."/>
            <person name="Lee S.S."/>
            <person name="Tanaka T."/>
            <person name="Numa H."/>
            <person name="Kim J."/>
            <person name="Kawahara Y."/>
            <person name="Wakimoto H."/>
            <person name="Yang C.C."/>
            <person name="Iwamoto M."/>
            <person name="Abe T."/>
            <person name="Yamada Y."/>
            <person name="Muto A."/>
            <person name="Inokuchi H."/>
            <person name="Ikemura T."/>
            <person name="Matsumoto T."/>
            <person name="Sasaki T."/>
            <person name="Itoh T."/>
        </authorList>
    </citation>
    <scope>NUCLEOTIDE SEQUENCE [LARGE SCALE GENOMIC DNA]</scope>
    <source>
        <strain evidence="3">cv. Nipponbare</strain>
    </source>
</reference>
<keyword evidence="3" id="KW-1185">Reference proteome</keyword>
<name>A0A0P0WWL7_ORYSJ</name>
<accession>A0A0P0WWL7</accession>
<feature type="compositionally biased region" description="Gly residues" evidence="1">
    <location>
        <begin position="73"/>
        <end position="83"/>
    </location>
</feature>
<sequence length="145" mass="15370">MATVVDGDDVGSCSPGLGSGKRRRWRLRAGRIWRRRRAREAGDGDLGQLPAKSAWGWRSCTPTPAPKSTPAESGGGGGGGGGCAPARGHVDGKPLAAVPFRGRICDGGASAPTMGRRPAPHDDHGNCSGWQPKRWQRRQRRHTIC</sequence>
<evidence type="ECO:0000313" key="3">
    <source>
        <dbReference type="Proteomes" id="UP000059680"/>
    </source>
</evidence>
<feature type="compositionally biased region" description="Basic residues" evidence="1">
    <location>
        <begin position="134"/>
        <end position="145"/>
    </location>
</feature>
<protein>
    <submittedName>
        <fullName evidence="2">Os06g0346000 protein</fullName>
    </submittedName>
</protein>
<reference evidence="3" key="1">
    <citation type="journal article" date="2005" name="Nature">
        <title>The map-based sequence of the rice genome.</title>
        <authorList>
            <consortium name="International rice genome sequencing project (IRGSP)"/>
            <person name="Matsumoto T."/>
            <person name="Wu J."/>
            <person name="Kanamori H."/>
            <person name="Katayose Y."/>
            <person name="Fujisawa M."/>
            <person name="Namiki N."/>
            <person name="Mizuno H."/>
            <person name="Yamamoto K."/>
            <person name="Antonio B.A."/>
            <person name="Baba T."/>
            <person name="Sakata K."/>
            <person name="Nagamura Y."/>
            <person name="Aoki H."/>
            <person name="Arikawa K."/>
            <person name="Arita K."/>
            <person name="Bito T."/>
            <person name="Chiden Y."/>
            <person name="Fujitsuka N."/>
            <person name="Fukunaka R."/>
            <person name="Hamada M."/>
            <person name="Harada C."/>
            <person name="Hayashi A."/>
            <person name="Hijishita S."/>
            <person name="Honda M."/>
            <person name="Hosokawa S."/>
            <person name="Ichikawa Y."/>
            <person name="Idonuma A."/>
            <person name="Iijima M."/>
            <person name="Ikeda M."/>
            <person name="Ikeno M."/>
            <person name="Ito K."/>
            <person name="Ito S."/>
            <person name="Ito T."/>
            <person name="Ito Y."/>
            <person name="Ito Y."/>
            <person name="Iwabuchi A."/>
            <person name="Kamiya K."/>
            <person name="Karasawa W."/>
            <person name="Kurita K."/>
            <person name="Katagiri S."/>
            <person name="Kikuta A."/>
            <person name="Kobayashi H."/>
            <person name="Kobayashi N."/>
            <person name="Machita K."/>
            <person name="Maehara T."/>
            <person name="Masukawa M."/>
            <person name="Mizubayashi T."/>
            <person name="Mukai Y."/>
            <person name="Nagasaki H."/>
            <person name="Nagata Y."/>
            <person name="Naito S."/>
            <person name="Nakashima M."/>
            <person name="Nakama Y."/>
            <person name="Nakamichi Y."/>
            <person name="Nakamura M."/>
            <person name="Meguro A."/>
            <person name="Negishi M."/>
            <person name="Ohta I."/>
            <person name="Ohta T."/>
            <person name="Okamoto M."/>
            <person name="Ono N."/>
            <person name="Saji S."/>
            <person name="Sakaguchi M."/>
            <person name="Sakai K."/>
            <person name="Shibata M."/>
            <person name="Shimokawa T."/>
            <person name="Song J."/>
            <person name="Takazaki Y."/>
            <person name="Terasawa K."/>
            <person name="Tsugane M."/>
            <person name="Tsuji K."/>
            <person name="Ueda S."/>
            <person name="Waki K."/>
            <person name="Yamagata H."/>
            <person name="Yamamoto M."/>
            <person name="Yamamoto S."/>
            <person name="Yamane H."/>
            <person name="Yoshiki S."/>
            <person name="Yoshihara R."/>
            <person name="Yukawa K."/>
            <person name="Zhong H."/>
            <person name="Yano M."/>
            <person name="Yuan Q."/>
            <person name="Ouyang S."/>
            <person name="Liu J."/>
            <person name="Jones K.M."/>
            <person name="Gansberger K."/>
            <person name="Moffat K."/>
            <person name="Hill J."/>
            <person name="Bera J."/>
            <person name="Fadrosh D."/>
            <person name="Jin S."/>
            <person name="Johri S."/>
            <person name="Kim M."/>
            <person name="Overton L."/>
            <person name="Reardon M."/>
            <person name="Tsitrin T."/>
            <person name="Vuong H."/>
            <person name="Weaver B."/>
            <person name="Ciecko A."/>
            <person name="Tallon L."/>
            <person name="Jackson J."/>
            <person name="Pai G."/>
            <person name="Aken S.V."/>
            <person name="Utterback T."/>
            <person name="Reidmuller S."/>
            <person name="Feldblyum T."/>
            <person name="Hsiao J."/>
            <person name="Zismann V."/>
            <person name="Iobst S."/>
            <person name="de Vazeille A.R."/>
            <person name="Buell C.R."/>
            <person name="Ying K."/>
            <person name="Li Y."/>
            <person name="Lu T."/>
            <person name="Huang Y."/>
            <person name="Zhao Q."/>
            <person name="Feng Q."/>
            <person name="Zhang L."/>
            <person name="Zhu J."/>
            <person name="Weng Q."/>
            <person name="Mu J."/>
            <person name="Lu Y."/>
            <person name="Fan D."/>
            <person name="Liu Y."/>
            <person name="Guan J."/>
            <person name="Zhang Y."/>
            <person name="Yu S."/>
            <person name="Liu X."/>
            <person name="Zhang Y."/>
            <person name="Hong G."/>
            <person name="Han B."/>
            <person name="Choisne N."/>
            <person name="Demange N."/>
            <person name="Orjeda G."/>
            <person name="Samain S."/>
            <person name="Cattolico L."/>
            <person name="Pelletier E."/>
            <person name="Couloux A."/>
            <person name="Segurens B."/>
            <person name="Wincker P."/>
            <person name="D'Hont A."/>
            <person name="Scarpelli C."/>
            <person name="Weissenbach J."/>
            <person name="Salanoubat M."/>
            <person name="Quetier F."/>
            <person name="Yu Y."/>
            <person name="Kim H.R."/>
            <person name="Rambo T."/>
            <person name="Currie J."/>
            <person name="Collura K."/>
            <person name="Luo M."/>
            <person name="Yang T."/>
            <person name="Ammiraju J.S.S."/>
            <person name="Engler F."/>
            <person name="Soderlund C."/>
            <person name="Wing R.A."/>
            <person name="Palmer L.E."/>
            <person name="de la Bastide M."/>
            <person name="Spiegel L."/>
            <person name="Nascimento L."/>
            <person name="Zutavern T."/>
            <person name="O'Shaughnessy A."/>
            <person name="Dike S."/>
            <person name="Dedhia N."/>
            <person name="Preston R."/>
            <person name="Balija V."/>
            <person name="McCombie W.R."/>
            <person name="Chow T."/>
            <person name="Chen H."/>
            <person name="Chung M."/>
            <person name="Chen C."/>
            <person name="Shaw J."/>
            <person name="Wu H."/>
            <person name="Hsiao K."/>
            <person name="Chao Y."/>
            <person name="Chu M."/>
            <person name="Cheng C."/>
            <person name="Hour A."/>
            <person name="Lee P."/>
            <person name="Lin S."/>
            <person name="Lin Y."/>
            <person name="Liou J."/>
            <person name="Liu S."/>
            <person name="Hsing Y."/>
            <person name="Raghuvanshi S."/>
            <person name="Mohanty A."/>
            <person name="Bharti A.K."/>
            <person name="Gaur A."/>
            <person name="Gupta V."/>
            <person name="Kumar D."/>
            <person name="Ravi V."/>
            <person name="Vij S."/>
            <person name="Kapur A."/>
            <person name="Khurana P."/>
            <person name="Khurana P."/>
            <person name="Khurana J.P."/>
            <person name="Tyagi A.K."/>
            <person name="Gaikwad K."/>
            <person name="Singh A."/>
            <person name="Dalal V."/>
            <person name="Srivastava S."/>
            <person name="Dixit A."/>
            <person name="Pal A.K."/>
            <person name="Ghazi I.A."/>
            <person name="Yadav M."/>
            <person name="Pandit A."/>
            <person name="Bhargava A."/>
            <person name="Sureshbabu K."/>
            <person name="Batra K."/>
            <person name="Sharma T.R."/>
            <person name="Mohapatra T."/>
            <person name="Singh N.K."/>
            <person name="Messing J."/>
            <person name="Nelson A.B."/>
            <person name="Fuks G."/>
            <person name="Kavchok S."/>
            <person name="Keizer G."/>
            <person name="Linton E."/>
            <person name="Llaca V."/>
            <person name="Song R."/>
            <person name="Tanyolac B."/>
            <person name="Young S."/>
            <person name="Ho-Il K."/>
            <person name="Hahn J.H."/>
            <person name="Sangsakoo G."/>
            <person name="Vanavichit A."/>
            <person name="de Mattos Luiz.A.T."/>
            <person name="Zimmer P.D."/>
            <person name="Malone G."/>
            <person name="Dellagostin O."/>
            <person name="de Oliveira A.C."/>
            <person name="Bevan M."/>
            <person name="Bancroft I."/>
            <person name="Minx P."/>
            <person name="Cordum H."/>
            <person name="Wilson R."/>
            <person name="Cheng Z."/>
            <person name="Jin W."/>
            <person name="Jiang J."/>
            <person name="Leong S.A."/>
            <person name="Iwama H."/>
            <person name="Gojobori T."/>
            <person name="Itoh T."/>
            <person name="Niimura Y."/>
            <person name="Fujii Y."/>
            <person name="Habara T."/>
            <person name="Sakai H."/>
            <person name="Sato Y."/>
            <person name="Wilson G."/>
            <person name="Kumar K."/>
            <person name="McCouch S."/>
            <person name="Juretic N."/>
            <person name="Hoen D."/>
            <person name="Wright S."/>
            <person name="Bruskiewich R."/>
            <person name="Bureau T."/>
            <person name="Miyao A."/>
            <person name="Hirochika H."/>
            <person name="Nishikawa T."/>
            <person name="Kadowaki K."/>
            <person name="Sugiura M."/>
            <person name="Burr B."/>
            <person name="Sasaki T."/>
        </authorList>
    </citation>
    <scope>NUCLEOTIDE SEQUENCE [LARGE SCALE GENOMIC DNA]</scope>
    <source>
        <strain evidence="3">cv. Nipponbare</strain>
    </source>
</reference>
<evidence type="ECO:0000313" key="2">
    <source>
        <dbReference type="EMBL" id="BAS97648.1"/>
    </source>
</evidence>
<feature type="region of interest" description="Disordered" evidence="1">
    <location>
        <begin position="38"/>
        <end position="94"/>
    </location>
</feature>